<keyword evidence="3" id="KW-0812">Transmembrane</keyword>
<gene>
    <name evidence="6" type="primary">LOC120111300</name>
</gene>
<name>A0A8B9ABK2_PHODC</name>
<dbReference type="SUPFAM" id="SSF49503">
    <property type="entry name" value="Cupredoxins"/>
    <property type="match status" value="1"/>
</dbReference>
<keyword evidence="2" id="KW-0325">Glycoprotein</keyword>
<dbReference type="CDD" id="cd04216">
    <property type="entry name" value="Phytocyanin"/>
    <property type="match status" value="1"/>
</dbReference>
<dbReference type="RefSeq" id="XP_038983905.1">
    <property type="nucleotide sequence ID" value="XM_039127977.1"/>
</dbReference>
<evidence type="ECO:0000256" key="1">
    <source>
        <dbReference type="ARBA" id="ARBA00023157"/>
    </source>
</evidence>
<dbReference type="Gene3D" id="2.60.40.420">
    <property type="entry name" value="Cupredoxins - blue copper proteins"/>
    <property type="match status" value="1"/>
</dbReference>
<proteinExistence type="predicted"/>
<dbReference type="PROSITE" id="PS51485">
    <property type="entry name" value="PHYTOCYANIN"/>
    <property type="match status" value="1"/>
</dbReference>
<feature type="transmembrane region" description="Helical" evidence="3">
    <location>
        <begin position="7"/>
        <end position="28"/>
    </location>
</feature>
<protein>
    <submittedName>
        <fullName evidence="6">Uclacyanin 1-like</fullName>
    </submittedName>
</protein>
<dbReference type="Proteomes" id="UP000228380">
    <property type="component" value="Chromosome 7"/>
</dbReference>
<reference evidence="5" key="1">
    <citation type="journal article" date="2019" name="Nat. Commun.">
        <title>Genome-wide association mapping of date palm fruit traits.</title>
        <authorList>
            <person name="Hazzouri K.M."/>
            <person name="Gros-Balthazard M."/>
            <person name="Flowers J.M."/>
            <person name="Copetti D."/>
            <person name="Lemansour A."/>
            <person name="Lebrun M."/>
            <person name="Masmoudi K."/>
            <person name="Ferrand S."/>
            <person name="Dhar M.I."/>
            <person name="Fresquez Z.A."/>
            <person name="Rosas U."/>
            <person name="Zhang J."/>
            <person name="Talag J."/>
            <person name="Lee S."/>
            <person name="Kudrna D."/>
            <person name="Powell R.F."/>
            <person name="Leitch I.J."/>
            <person name="Krueger R.R."/>
            <person name="Wing R.A."/>
            <person name="Amiri K.M.A."/>
            <person name="Purugganan M.D."/>
        </authorList>
    </citation>
    <scope>NUCLEOTIDE SEQUENCE [LARGE SCALE GENOMIC DNA]</scope>
    <source>
        <strain evidence="5">cv. Khalas</strain>
    </source>
</reference>
<reference evidence="6" key="2">
    <citation type="submission" date="2025-08" db="UniProtKB">
        <authorList>
            <consortium name="RefSeq"/>
        </authorList>
    </citation>
    <scope>IDENTIFICATION</scope>
    <source>
        <tissue evidence="6">Young leaves</tissue>
    </source>
</reference>
<dbReference type="Pfam" id="PF02298">
    <property type="entry name" value="Cu_bind_like"/>
    <property type="match status" value="1"/>
</dbReference>
<dbReference type="InterPro" id="IPR039391">
    <property type="entry name" value="Phytocyanin-like"/>
</dbReference>
<sequence>MASLLRGYISVVVGVVVLIATGCGGGGIGRCEAAEGVDHVVGGDQGWDAASDVAAWSIDRVFRVGDNIWFAYSATRESIIELASKEEFESCELDKPIRMYTSGLDRVSLDGAGARYFSSGKLESCQNGLKLHAEVVPQVEAGEQADQVKQVMKAKELAAGPQPSGSSHITQSALMVIGFVLLCFMAL</sequence>
<dbReference type="PROSITE" id="PS51257">
    <property type="entry name" value="PROKAR_LIPOPROTEIN"/>
    <property type="match status" value="1"/>
</dbReference>
<evidence type="ECO:0000256" key="3">
    <source>
        <dbReference type="SAM" id="Phobius"/>
    </source>
</evidence>
<dbReference type="GO" id="GO:0009055">
    <property type="term" value="F:electron transfer activity"/>
    <property type="evidence" value="ECO:0007669"/>
    <property type="project" value="InterPro"/>
</dbReference>
<dbReference type="GeneID" id="120111300"/>
<dbReference type="KEGG" id="pda:120111300"/>
<dbReference type="AlphaFoldDB" id="A0A8B9ABK2"/>
<accession>A0A8B9ABK2</accession>
<dbReference type="PANTHER" id="PTHR33021:SF31">
    <property type="entry name" value="OS02G0720100 PROTEIN"/>
    <property type="match status" value="1"/>
</dbReference>
<keyword evidence="3" id="KW-0472">Membrane</keyword>
<evidence type="ECO:0000259" key="4">
    <source>
        <dbReference type="PROSITE" id="PS51485"/>
    </source>
</evidence>
<evidence type="ECO:0000313" key="6">
    <source>
        <dbReference type="RefSeq" id="XP_038983905.1"/>
    </source>
</evidence>
<evidence type="ECO:0000313" key="5">
    <source>
        <dbReference type="Proteomes" id="UP000228380"/>
    </source>
</evidence>
<dbReference type="InterPro" id="IPR008972">
    <property type="entry name" value="Cupredoxin"/>
</dbReference>
<keyword evidence="3" id="KW-1133">Transmembrane helix</keyword>
<dbReference type="FunFam" id="2.60.40.420:FF:000034">
    <property type="entry name" value="Cupredoxin superfamily protein"/>
    <property type="match status" value="1"/>
</dbReference>
<feature type="domain" description="Phytocyanin" evidence="4">
    <location>
        <begin position="37"/>
        <end position="137"/>
    </location>
</feature>
<keyword evidence="5" id="KW-1185">Reference proteome</keyword>
<organism evidence="5 6">
    <name type="scientific">Phoenix dactylifera</name>
    <name type="common">Date palm</name>
    <dbReference type="NCBI Taxonomy" id="42345"/>
    <lineage>
        <taxon>Eukaryota</taxon>
        <taxon>Viridiplantae</taxon>
        <taxon>Streptophyta</taxon>
        <taxon>Embryophyta</taxon>
        <taxon>Tracheophyta</taxon>
        <taxon>Spermatophyta</taxon>
        <taxon>Magnoliopsida</taxon>
        <taxon>Liliopsida</taxon>
        <taxon>Arecaceae</taxon>
        <taxon>Coryphoideae</taxon>
        <taxon>Phoeniceae</taxon>
        <taxon>Phoenix</taxon>
    </lineage>
</organism>
<dbReference type="OrthoDB" id="1896188at2759"/>
<keyword evidence="1" id="KW-1015">Disulfide bond</keyword>
<evidence type="ECO:0000256" key="2">
    <source>
        <dbReference type="ARBA" id="ARBA00023180"/>
    </source>
</evidence>
<dbReference type="GO" id="GO:0005886">
    <property type="term" value="C:plasma membrane"/>
    <property type="evidence" value="ECO:0007669"/>
    <property type="project" value="TreeGrafter"/>
</dbReference>
<dbReference type="InterPro" id="IPR003245">
    <property type="entry name" value="Phytocyanin_dom"/>
</dbReference>
<dbReference type="PANTHER" id="PTHR33021">
    <property type="entry name" value="BLUE COPPER PROTEIN"/>
    <property type="match status" value="1"/>
</dbReference>